<dbReference type="Proteomes" id="UP000063991">
    <property type="component" value="Chromosome"/>
</dbReference>
<organism evidence="2 3">
    <name type="scientific">Alteromonas macleodii</name>
    <name type="common">Pseudoalteromonas macleodii</name>
    <dbReference type="NCBI Taxonomy" id="28108"/>
    <lineage>
        <taxon>Bacteria</taxon>
        <taxon>Pseudomonadati</taxon>
        <taxon>Pseudomonadota</taxon>
        <taxon>Gammaproteobacteria</taxon>
        <taxon>Alteromonadales</taxon>
        <taxon>Alteromonadaceae</taxon>
        <taxon>Alteromonas/Salinimonas group</taxon>
        <taxon>Alteromonas</taxon>
    </lineage>
</organism>
<name>A0A126Q1Q1_ALTMA</name>
<feature type="transmembrane region" description="Helical" evidence="1">
    <location>
        <begin position="34"/>
        <end position="50"/>
    </location>
</feature>
<feature type="transmembrane region" description="Helical" evidence="1">
    <location>
        <begin position="6"/>
        <end position="22"/>
    </location>
</feature>
<reference evidence="2 3" key="1">
    <citation type="submission" date="2015-12" db="EMBL/GenBank/DDBJ databases">
        <authorList>
            <person name="Shamseldin A."/>
            <person name="Moawad H."/>
            <person name="Abd El-Rahim W.M."/>
            <person name="Sadowsky M.J."/>
        </authorList>
    </citation>
    <scope>NUCLEOTIDE SEQUENCE [LARGE SCALE GENOMIC DNA]</scope>
    <source>
        <strain evidence="2 3">D7</strain>
    </source>
</reference>
<gene>
    <name evidence="2" type="ORF">AVL55_14360</name>
</gene>
<proteinExistence type="predicted"/>
<evidence type="ECO:0000313" key="2">
    <source>
        <dbReference type="EMBL" id="AMJ99236.1"/>
    </source>
</evidence>
<feature type="transmembrane region" description="Helical" evidence="1">
    <location>
        <begin position="56"/>
        <end position="75"/>
    </location>
</feature>
<keyword evidence="1" id="KW-1133">Transmembrane helix</keyword>
<feature type="transmembrane region" description="Helical" evidence="1">
    <location>
        <begin position="140"/>
        <end position="158"/>
    </location>
</feature>
<dbReference type="EMBL" id="CP014323">
    <property type="protein sequence ID" value="AMJ99236.1"/>
    <property type="molecule type" value="Genomic_DNA"/>
</dbReference>
<dbReference type="PATRIC" id="fig|28108.53.peg.3242"/>
<accession>A0A126Q1Q1</accession>
<feature type="transmembrane region" description="Helical" evidence="1">
    <location>
        <begin position="164"/>
        <end position="183"/>
    </location>
</feature>
<dbReference type="OrthoDB" id="5739568at2"/>
<evidence type="ECO:0000313" key="3">
    <source>
        <dbReference type="Proteomes" id="UP000063991"/>
    </source>
</evidence>
<keyword evidence="1" id="KW-0472">Membrane</keyword>
<evidence type="ECO:0000256" key="1">
    <source>
        <dbReference type="SAM" id="Phobius"/>
    </source>
</evidence>
<protein>
    <submittedName>
        <fullName evidence="2">Uncharacterized protein</fullName>
    </submittedName>
</protein>
<feature type="transmembrane region" description="Helical" evidence="1">
    <location>
        <begin position="114"/>
        <end position="133"/>
    </location>
</feature>
<keyword evidence="1" id="KW-0812">Transmembrane</keyword>
<dbReference type="AlphaFoldDB" id="A0A126Q1Q1"/>
<dbReference type="RefSeq" id="WP_049588169.1">
    <property type="nucleotide sequence ID" value="NZ_CP012202.1"/>
</dbReference>
<sequence>MLLSIAAFLGSALAIGLFYRAWQSTQIAFKRISKLSALLLMLASLSLWVTEYGPELGTCYAVVAFSLQAWSWIYLARQRISKDVKRVNLPFASGLTTPSTSIAFNALVKLLGSVFLSAICAMLVTVVWTTALSMSKVNQIALGIYTMPLLWGCGAYWLCADSKLWRPVGVLSVLSALSYFYLYSI</sequence>